<feature type="transmembrane region" description="Helical" evidence="7">
    <location>
        <begin position="73"/>
        <end position="91"/>
    </location>
</feature>
<evidence type="ECO:0000256" key="7">
    <source>
        <dbReference type="SAM" id="Phobius"/>
    </source>
</evidence>
<accession>A0A5P1X1G0</accession>
<dbReference type="PROSITE" id="PS50850">
    <property type="entry name" value="MFS"/>
    <property type="match status" value="1"/>
</dbReference>
<name>A0A5P1X1G0_9LACO</name>
<keyword evidence="10" id="KW-1185">Reference proteome</keyword>
<evidence type="ECO:0000256" key="4">
    <source>
        <dbReference type="ARBA" id="ARBA00022692"/>
    </source>
</evidence>
<feature type="transmembrane region" description="Helical" evidence="7">
    <location>
        <begin position="356"/>
        <end position="376"/>
    </location>
</feature>
<organism evidence="9 10">
    <name type="scientific">Paucilactobacillus nenjiangensis</name>
    <dbReference type="NCBI Taxonomy" id="1296540"/>
    <lineage>
        <taxon>Bacteria</taxon>
        <taxon>Bacillati</taxon>
        <taxon>Bacillota</taxon>
        <taxon>Bacilli</taxon>
        <taxon>Lactobacillales</taxon>
        <taxon>Lactobacillaceae</taxon>
        <taxon>Paucilactobacillus</taxon>
    </lineage>
</organism>
<dbReference type="InterPro" id="IPR036259">
    <property type="entry name" value="MFS_trans_sf"/>
</dbReference>
<dbReference type="PANTHER" id="PTHR23517:SF10">
    <property type="entry name" value="MAJOR FACILITATOR SUPERFAMILY (MFS) PROFILE DOMAIN-CONTAINING PROTEIN"/>
    <property type="match status" value="1"/>
</dbReference>
<feature type="transmembrane region" description="Helical" evidence="7">
    <location>
        <begin position="40"/>
        <end position="61"/>
    </location>
</feature>
<dbReference type="InterPro" id="IPR011701">
    <property type="entry name" value="MFS"/>
</dbReference>
<evidence type="ECO:0000313" key="10">
    <source>
        <dbReference type="Proteomes" id="UP000325295"/>
    </source>
</evidence>
<feature type="transmembrane region" description="Helical" evidence="7">
    <location>
        <begin position="97"/>
        <end position="118"/>
    </location>
</feature>
<feature type="transmembrane region" description="Helical" evidence="7">
    <location>
        <begin position="130"/>
        <end position="153"/>
    </location>
</feature>
<evidence type="ECO:0000256" key="6">
    <source>
        <dbReference type="ARBA" id="ARBA00023136"/>
    </source>
</evidence>
<dbReference type="GO" id="GO:0005886">
    <property type="term" value="C:plasma membrane"/>
    <property type="evidence" value="ECO:0007669"/>
    <property type="project" value="UniProtKB-SubCell"/>
</dbReference>
<reference evidence="9 10" key="1">
    <citation type="submission" date="2019-09" db="EMBL/GenBank/DDBJ databases">
        <title>Complete Genome Sequence of Lactobacillus nenjiangensis SH-Y15, isolated from sauerkraut.</title>
        <authorList>
            <person name="Yang H."/>
        </authorList>
    </citation>
    <scope>NUCLEOTIDE SEQUENCE [LARGE SCALE GENOMIC DNA]</scope>
    <source>
        <strain evidence="9 10">SH-Y15</strain>
    </source>
</reference>
<evidence type="ECO:0000256" key="2">
    <source>
        <dbReference type="ARBA" id="ARBA00022448"/>
    </source>
</evidence>
<feature type="transmembrane region" description="Helical" evidence="7">
    <location>
        <begin position="271"/>
        <end position="289"/>
    </location>
</feature>
<keyword evidence="6 7" id="KW-0472">Membrane</keyword>
<keyword evidence="2" id="KW-0813">Transport</keyword>
<evidence type="ECO:0000256" key="1">
    <source>
        <dbReference type="ARBA" id="ARBA00004651"/>
    </source>
</evidence>
<dbReference type="InterPro" id="IPR050171">
    <property type="entry name" value="MFS_Transporters"/>
</dbReference>
<feature type="transmembrane region" description="Helical" evidence="7">
    <location>
        <begin position="202"/>
        <end position="223"/>
    </location>
</feature>
<dbReference type="GO" id="GO:0022857">
    <property type="term" value="F:transmembrane transporter activity"/>
    <property type="evidence" value="ECO:0007669"/>
    <property type="project" value="InterPro"/>
</dbReference>
<evidence type="ECO:0000259" key="8">
    <source>
        <dbReference type="PROSITE" id="PS50850"/>
    </source>
</evidence>
<evidence type="ECO:0000256" key="5">
    <source>
        <dbReference type="ARBA" id="ARBA00022989"/>
    </source>
</evidence>
<dbReference type="CDD" id="cd17329">
    <property type="entry name" value="MFS_MdtH_MDR_like"/>
    <property type="match status" value="1"/>
</dbReference>
<sequence length="386" mass="43032">MSKTLKLKWIVIANFLNNAGAALMWPLTTVYMHNYLYQSLSTAGIVLLFMSSAMVAGNYLGGWLFDHWDPYKTAVVSVTIAMVAVFLLIFFNDWPVFAVLLTVVGFGDGANITVVNAYAASVKRKSSRFVFNILYMALNVGVVVGTLAVGILLPMGIQIVFGVTTFFYVLFFLVTVFKFKVPIERRTTKPENKRQGTGNLQISKLVWLICVLVTTSYLSYALWESVMAVHLTNMHIPFYAYSMLWTINGILIIIGQPFVNMLAPYLKLRRQIEIGVVIFAASFIMLIFIDSFWGFIIDFVVLTIGEMLGLPGIPAWVDELTNQSDTGKYQGMVNIAISVGRALGPLYGGLIIDHLGYQSLFLSVGILMILSLGLFLNQVRRMKKTT</sequence>
<feature type="transmembrane region" description="Helical" evidence="7">
    <location>
        <begin position="7"/>
        <end position="28"/>
    </location>
</feature>
<dbReference type="InterPro" id="IPR020846">
    <property type="entry name" value="MFS_dom"/>
</dbReference>
<feature type="transmembrane region" description="Helical" evidence="7">
    <location>
        <begin position="238"/>
        <end position="259"/>
    </location>
</feature>
<proteinExistence type="predicted"/>
<dbReference type="Gene3D" id="1.20.1250.20">
    <property type="entry name" value="MFS general substrate transporter like domains"/>
    <property type="match status" value="2"/>
</dbReference>
<dbReference type="RefSeq" id="WP_150203416.1">
    <property type="nucleotide sequence ID" value="NZ_CP043939.1"/>
</dbReference>
<dbReference type="EMBL" id="CP043939">
    <property type="protein sequence ID" value="QER66724.1"/>
    <property type="molecule type" value="Genomic_DNA"/>
</dbReference>
<feature type="domain" description="Major facilitator superfamily (MFS) profile" evidence="8">
    <location>
        <begin position="6"/>
        <end position="383"/>
    </location>
</feature>
<dbReference type="KEGG" id="lnn:F0161_01815"/>
<gene>
    <name evidence="9" type="ORF">F0161_01815</name>
</gene>
<dbReference type="Pfam" id="PF07690">
    <property type="entry name" value="MFS_1"/>
    <property type="match status" value="1"/>
</dbReference>
<evidence type="ECO:0000313" key="9">
    <source>
        <dbReference type="EMBL" id="QER66724.1"/>
    </source>
</evidence>
<keyword evidence="3" id="KW-1003">Cell membrane</keyword>
<keyword evidence="5 7" id="KW-1133">Transmembrane helix</keyword>
<feature type="transmembrane region" description="Helical" evidence="7">
    <location>
        <begin position="159"/>
        <end position="181"/>
    </location>
</feature>
<dbReference type="SUPFAM" id="SSF103473">
    <property type="entry name" value="MFS general substrate transporter"/>
    <property type="match status" value="1"/>
</dbReference>
<evidence type="ECO:0000256" key="3">
    <source>
        <dbReference type="ARBA" id="ARBA00022475"/>
    </source>
</evidence>
<dbReference type="AlphaFoldDB" id="A0A5P1X1G0"/>
<dbReference type="Proteomes" id="UP000325295">
    <property type="component" value="Chromosome"/>
</dbReference>
<protein>
    <submittedName>
        <fullName evidence="9">MFS transporter</fullName>
    </submittedName>
</protein>
<dbReference type="PANTHER" id="PTHR23517">
    <property type="entry name" value="RESISTANCE PROTEIN MDTM, PUTATIVE-RELATED-RELATED"/>
    <property type="match status" value="1"/>
</dbReference>
<keyword evidence="4 7" id="KW-0812">Transmembrane</keyword>
<dbReference type="OrthoDB" id="3268460at2"/>
<comment type="subcellular location">
    <subcellularLocation>
        <location evidence="1">Cell membrane</location>
        <topology evidence="1">Multi-pass membrane protein</topology>
    </subcellularLocation>
</comment>